<dbReference type="InterPro" id="IPR042244">
    <property type="entry name" value="HypD_2_sf"/>
</dbReference>
<dbReference type="PANTHER" id="PTHR30149">
    <property type="entry name" value="HYDROGENASE PROTEIN ASSEMBLY PROTEIN HYPD"/>
    <property type="match status" value="1"/>
</dbReference>
<evidence type="ECO:0000256" key="3">
    <source>
        <dbReference type="ARBA" id="ARBA00023004"/>
    </source>
</evidence>
<dbReference type="Pfam" id="PF01924">
    <property type="entry name" value="HypD"/>
    <property type="match status" value="1"/>
</dbReference>
<dbReference type="Proteomes" id="UP001528823">
    <property type="component" value="Unassembled WGS sequence"/>
</dbReference>
<evidence type="ECO:0000256" key="4">
    <source>
        <dbReference type="PIRNR" id="PIRNR005622"/>
    </source>
</evidence>
<protein>
    <recommendedName>
        <fullName evidence="4">Hydrogenase maturation factor</fullName>
    </recommendedName>
</protein>
<dbReference type="EMBL" id="JAPMOU010000002">
    <property type="protein sequence ID" value="MDE1460819.1"/>
    <property type="molecule type" value="Genomic_DNA"/>
</dbReference>
<keyword evidence="2" id="KW-0479">Metal-binding</keyword>
<dbReference type="NCBIfam" id="TIGR00075">
    <property type="entry name" value="hypD"/>
    <property type="match status" value="1"/>
</dbReference>
<dbReference type="PANTHER" id="PTHR30149:SF0">
    <property type="entry name" value="HYDROGENASE MATURATION FACTOR HYPD"/>
    <property type="match status" value="1"/>
</dbReference>
<organism evidence="5 6">
    <name type="scientific">Spartinivicinus poritis</name>
    <dbReference type="NCBI Taxonomy" id="2994640"/>
    <lineage>
        <taxon>Bacteria</taxon>
        <taxon>Pseudomonadati</taxon>
        <taxon>Pseudomonadota</taxon>
        <taxon>Gammaproteobacteria</taxon>
        <taxon>Oceanospirillales</taxon>
        <taxon>Zooshikellaceae</taxon>
        <taxon>Spartinivicinus</taxon>
    </lineage>
</organism>
<dbReference type="Gene3D" id="6.10.20.100">
    <property type="match status" value="1"/>
</dbReference>
<keyword evidence="3" id="KW-0408">Iron</keyword>
<accession>A0ABT5U381</accession>
<evidence type="ECO:0000313" key="6">
    <source>
        <dbReference type="Proteomes" id="UP001528823"/>
    </source>
</evidence>
<dbReference type="InterPro" id="IPR002780">
    <property type="entry name" value="Hyd_form_HypD"/>
</dbReference>
<proteinExistence type="inferred from homology"/>
<dbReference type="InterPro" id="IPR042243">
    <property type="entry name" value="HypD_1"/>
</dbReference>
<dbReference type="RefSeq" id="WP_274687189.1">
    <property type="nucleotide sequence ID" value="NZ_JAPMOU010000002.1"/>
</dbReference>
<evidence type="ECO:0000256" key="1">
    <source>
        <dbReference type="ARBA" id="ARBA00007888"/>
    </source>
</evidence>
<comment type="caution">
    <text evidence="5">The sequence shown here is derived from an EMBL/GenBank/DDBJ whole genome shotgun (WGS) entry which is preliminary data.</text>
</comment>
<keyword evidence="6" id="KW-1185">Reference proteome</keyword>
<dbReference type="Gene3D" id="3.40.50.11750">
    <property type="entry name" value="HypD, alpha/beta domain 1"/>
    <property type="match status" value="2"/>
</dbReference>
<evidence type="ECO:0000313" key="5">
    <source>
        <dbReference type="EMBL" id="MDE1460819.1"/>
    </source>
</evidence>
<reference evidence="5 6" key="1">
    <citation type="submission" date="2022-11" db="EMBL/GenBank/DDBJ databases">
        <title>Spartinivicinus poritis sp. nov., isolated from scleractinian coral Porites lutea.</title>
        <authorList>
            <person name="Zhang G."/>
            <person name="Cai L."/>
            <person name="Wei Q."/>
        </authorList>
    </citation>
    <scope>NUCLEOTIDE SEQUENCE [LARGE SCALE GENOMIC DNA]</scope>
    <source>
        <strain evidence="5 6">A2-2</strain>
    </source>
</reference>
<sequence length="373" mass="40779">MMMLTSAFRDSSQVTKLITLIQTVADPLADKWGRPLQIMEVCGGHTHAIFKFGLDQLIPKSVEFIHGPGCPVCVLPIEAIDQAVIIAEQPEVIFTSFGDPLRVPGSKKSLLQAKAQGADIRVLYSPLDAIALAKNNPEKQVVFFAIGFDTTMPGIAFSLLTAAQQGINNLRFLCHHIRLMPTLIALLAGEKVQLDGFVGPGHVSMVIGANAYQPITERYRKPLVIAGFEPVDFLQALYQLILQLAQDRCEIENAYARVVTAEGNLSAQRAISTVFDDGVDSQWRGLEMVLGSGVKIKECYQAFDARQLLNSTVLPQSSAEIKDPDYCNAVLMGKLKPDQCPLFRKQCTPENPRGALMVSGEGACAAYYYYKGT</sequence>
<name>A0ABT5U381_9GAMM</name>
<evidence type="ECO:0000256" key="2">
    <source>
        <dbReference type="ARBA" id="ARBA00022723"/>
    </source>
</evidence>
<comment type="similarity">
    <text evidence="1 4">Belongs to the HypD family.</text>
</comment>
<dbReference type="PIRSF" id="PIRSF005622">
    <property type="entry name" value="Hydrgn_mat_hypD"/>
    <property type="match status" value="1"/>
</dbReference>
<gene>
    <name evidence="5" type="primary">hypD</name>
    <name evidence="5" type="ORF">ORQ98_02440</name>
</gene>